<evidence type="ECO:0000313" key="14">
    <source>
        <dbReference type="Proteomes" id="UP001310386"/>
    </source>
</evidence>
<dbReference type="PANTHER" id="PTHR43141:SF5">
    <property type="entry name" value="CYTOCHROME BD-I UBIQUINOL OXIDASE SUBUNIT 2"/>
    <property type="match status" value="1"/>
</dbReference>
<keyword evidence="7" id="KW-0479">Metal-binding</keyword>
<evidence type="ECO:0000256" key="4">
    <source>
        <dbReference type="ARBA" id="ARBA00022475"/>
    </source>
</evidence>
<keyword evidence="8" id="KW-0249">Electron transport</keyword>
<dbReference type="PIRSF" id="PIRSF000267">
    <property type="entry name" value="Cyt_oxidse_sub2"/>
    <property type="match status" value="1"/>
</dbReference>
<comment type="caution">
    <text evidence="13">The sequence shown here is derived from an EMBL/GenBank/DDBJ whole genome shotgun (WGS) entry which is preliminary data.</text>
</comment>
<proteinExistence type="inferred from homology"/>
<name>A0ABU5ZFP0_9BACL</name>
<keyword evidence="4" id="KW-1003">Cell membrane</keyword>
<comment type="subcellular location">
    <subcellularLocation>
        <location evidence="1">Cell membrane</location>
        <topology evidence="1">Multi-pass membrane protein</topology>
    </subcellularLocation>
</comment>
<keyword evidence="14" id="KW-1185">Reference proteome</keyword>
<dbReference type="InterPro" id="IPR003317">
    <property type="entry name" value="Cyt-d_oxidase_su2"/>
</dbReference>
<evidence type="ECO:0000256" key="12">
    <source>
        <dbReference type="SAM" id="Phobius"/>
    </source>
</evidence>
<feature type="transmembrane region" description="Helical" evidence="12">
    <location>
        <begin position="6"/>
        <end position="24"/>
    </location>
</feature>
<keyword evidence="11 12" id="KW-0472">Membrane</keyword>
<sequence>MAHETLAIIWFGLWGLIWAVYFMLDGYSLGTGMLFPFITKNEREERQLQEAIGPFWGSNEVWLITAGGATFAAFPLTYALMFSYLYTPLFLVLFGLFYRAAGLEFMHKHSTARWRAFWKGSFFAGSLVIALIFGIAFANIFRGLPVDETGYHGNLLTLLNPYGLLGGVLFLSLFLLSGSLWTAFKTDGAVRQRAIGLGKGLWLVSVAVVAMFDVATANQTPIFDNYTEHPALWLIPALSIGAVIAVGPLLRSERLGAAFAAVSLGIIGIMATGFIGLFPNMLPSRLDPAFSVTLFDAAASELNLKIMFFIALVAVPVVIAYQIWIYRIFKDKITSKNAQGYH</sequence>
<comment type="similarity">
    <text evidence="2">Belongs to the cytochrome ubiquinol oxidase subunit 2 family.</text>
</comment>
<accession>A0ABU5ZFP0</accession>
<evidence type="ECO:0000256" key="5">
    <source>
        <dbReference type="ARBA" id="ARBA00022617"/>
    </source>
</evidence>
<keyword evidence="6 12" id="KW-0812">Transmembrane</keyword>
<feature type="transmembrane region" description="Helical" evidence="12">
    <location>
        <begin position="306"/>
        <end position="326"/>
    </location>
</feature>
<feature type="transmembrane region" description="Helical" evidence="12">
    <location>
        <begin position="232"/>
        <end position="250"/>
    </location>
</feature>
<evidence type="ECO:0000256" key="9">
    <source>
        <dbReference type="ARBA" id="ARBA00022989"/>
    </source>
</evidence>
<keyword evidence="3" id="KW-0813">Transport</keyword>
<dbReference type="EMBL" id="JAYJLD010000007">
    <property type="protein sequence ID" value="MEB3101319.1"/>
    <property type="molecule type" value="Genomic_DNA"/>
</dbReference>
<feature type="transmembrane region" description="Helical" evidence="12">
    <location>
        <begin position="122"/>
        <end position="141"/>
    </location>
</feature>
<keyword evidence="5" id="KW-0349">Heme</keyword>
<evidence type="ECO:0000256" key="10">
    <source>
        <dbReference type="ARBA" id="ARBA00023004"/>
    </source>
</evidence>
<protein>
    <submittedName>
        <fullName evidence="13">Cytochrome d ubiquinol oxidase subunit II</fullName>
    </submittedName>
</protein>
<gene>
    <name evidence="13" type="primary">cydB</name>
    <name evidence="13" type="ORF">VF724_06535</name>
</gene>
<dbReference type="NCBIfam" id="TIGR00203">
    <property type="entry name" value="cydB"/>
    <property type="match status" value="1"/>
</dbReference>
<evidence type="ECO:0000313" key="13">
    <source>
        <dbReference type="EMBL" id="MEB3101319.1"/>
    </source>
</evidence>
<evidence type="ECO:0000256" key="11">
    <source>
        <dbReference type="ARBA" id="ARBA00023136"/>
    </source>
</evidence>
<keyword evidence="10" id="KW-0408">Iron</keyword>
<organism evidence="13 14">
    <name type="scientific">Ferviditalea candida</name>
    <dbReference type="NCBI Taxonomy" id="3108399"/>
    <lineage>
        <taxon>Bacteria</taxon>
        <taxon>Bacillati</taxon>
        <taxon>Bacillota</taxon>
        <taxon>Bacilli</taxon>
        <taxon>Bacillales</taxon>
        <taxon>Paenibacillaceae</taxon>
        <taxon>Ferviditalea</taxon>
    </lineage>
</organism>
<feature type="transmembrane region" description="Helical" evidence="12">
    <location>
        <begin position="257"/>
        <end position="278"/>
    </location>
</feature>
<evidence type="ECO:0000256" key="3">
    <source>
        <dbReference type="ARBA" id="ARBA00022448"/>
    </source>
</evidence>
<evidence type="ECO:0000256" key="1">
    <source>
        <dbReference type="ARBA" id="ARBA00004651"/>
    </source>
</evidence>
<keyword evidence="9 12" id="KW-1133">Transmembrane helix</keyword>
<evidence type="ECO:0000256" key="6">
    <source>
        <dbReference type="ARBA" id="ARBA00022692"/>
    </source>
</evidence>
<reference evidence="13" key="1">
    <citation type="submission" date="2023-12" db="EMBL/GenBank/DDBJ databases">
        <title>Fervidustalea candida gen. nov., sp. nov., a novel member of the family Paenibacillaceae isolated from a geothermal area.</title>
        <authorList>
            <person name="Li W.-J."/>
            <person name="Jiao J.-Y."/>
            <person name="Chen Y."/>
        </authorList>
    </citation>
    <scope>NUCLEOTIDE SEQUENCE</scope>
    <source>
        <strain evidence="13">SYSU GA230002</strain>
    </source>
</reference>
<evidence type="ECO:0000256" key="7">
    <source>
        <dbReference type="ARBA" id="ARBA00022723"/>
    </source>
</evidence>
<evidence type="ECO:0000256" key="8">
    <source>
        <dbReference type="ARBA" id="ARBA00022982"/>
    </source>
</evidence>
<feature type="transmembrane region" description="Helical" evidence="12">
    <location>
        <begin position="84"/>
        <end position="101"/>
    </location>
</feature>
<feature type="transmembrane region" description="Helical" evidence="12">
    <location>
        <begin position="194"/>
        <end position="212"/>
    </location>
</feature>
<dbReference type="PANTHER" id="PTHR43141">
    <property type="entry name" value="CYTOCHROME BD2 SUBUNIT II"/>
    <property type="match status" value="1"/>
</dbReference>
<dbReference type="Pfam" id="PF02322">
    <property type="entry name" value="Cyt_bd_oxida_II"/>
    <property type="match status" value="1"/>
</dbReference>
<dbReference type="RefSeq" id="WP_371753436.1">
    <property type="nucleotide sequence ID" value="NZ_JAYJLD010000007.1"/>
</dbReference>
<feature type="transmembrane region" description="Helical" evidence="12">
    <location>
        <begin position="161"/>
        <end position="182"/>
    </location>
</feature>
<dbReference type="Proteomes" id="UP001310386">
    <property type="component" value="Unassembled WGS sequence"/>
</dbReference>
<evidence type="ECO:0000256" key="2">
    <source>
        <dbReference type="ARBA" id="ARBA00007543"/>
    </source>
</evidence>